<dbReference type="InParanoid" id="G2YR98"/>
<evidence type="ECO:0000313" key="2">
    <source>
        <dbReference type="Proteomes" id="UP000008177"/>
    </source>
</evidence>
<dbReference type="EMBL" id="FQ790350">
    <property type="protein sequence ID" value="CCD54146.1"/>
    <property type="molecule type" value="Genomic_DNA"/>
</dbReference>
<sequence length="81" mass="9417">MSCKVGLCGPEAPDLRFARIVGRDLIRKSYNVQQLRREDPYALCSSDFELASPECVAQFTKFRITRWGRVTSDESRWWKMG</sequence>
<name>G2YR98_BOTF4</name>
<dbReference type="AlphaFoldDB" id="G2YR98"/>
<protein>
    <submittedName>
        <fullName evidence="1">Uncharacterized protein</fullName>
    </submittedName>
</protein>
<dbReference type="Proteomes" id="UP000008177">
    <property type="component" value="Unplaced contigs"/>
</dbReference>
<accession>G2YR98</accession>
<evidence type="ECO:0000313" key="1">
    <source>
        <dbReference type="EMBL" id="CCD54146.1"/>
    </source>
</evidence>
<proteinExistence type="predicted"/>
<gene>
    <name evidence="1" type="ORF">BofuT4_uP128460.1</name>
</gene>
<organism evidence="1 2">
    <name type="scientific">Botryotinia fuckeliana (strain T4)</name>
    <name type="common">Noble rot fungus</name>
    <name type="synonym">Botrytis cinerea</name>
    <dbReference type="NCBI Taxonomy" id="999810"/>
    <lineage>
        <taxon>Eukaryota</taxon>
        <taxon>Fungi</taxon>
        <taxon>Dikarya</taxon>
        <taxon>Ascomycota</taxon>
        <taxon>Pezizomycotina</taxon>
        <taxon>Leotiomycetes</taxon>
        <taxon>Helotiales</taxon>
        <taxon>Sclerotiniaceae</taxon>
        <taxon>Botrytis</taxon>
    </lineage>
</organism>
<dbReference type="HOGENOM" id="CLU_2573630_0_0_1"/>
<reference evidence="2" key="1">
    <citation type="journal article" date="2011" name="PLoS Genet.">
        <title>Genomic analysis of the necrotrophic fungal pathogens Sclerotinia sclerotiorum and Botrytis cinerea.</title>
        <authorList>
            <person name="Amselem J."/>
            <person name="Cuomo C.A."/>
            <person name="van Kan J.A."/>
            <person name="Viaud M."/>
            <person name="Benito E.P."/>
            <person name="Couloux A."/>
            <person name="Coutinho P.M."/>
            <person name="de Vries R.P."/>
            <person name="Dyer P.S."/>
            <person name="Fillinger S."/>
            <person name="Fournier E."/>
            <person name="Gout L."/>
            <person name="Hahn M."/>
            <person name="Kohn L."/>
            <person name="Lapalu N."/>
            <person name="Plummer K.M."/>
            <person name="Pradier J.M."/>
            <person name="Quevillon E."/>
            <person name="Sharon A."/>
            <person name="Simon A."/>
            <person name="ten Have A."/>
            <person name="Tudzynski B."/>
            <person name="Tudzynski P."/>
            <person name="Wincker P."/>
            <person name="Andrew M."/>
            <person name="Anthouard V."/>
            <person name="Beever R.E."/>
            <person name="Beffa R."/>
            <person name="Benoit I."/>
            <person name="Bouzid O."/>
            <person name="Brault B."/>
            <person name="Chen Z."/>
            <person name="Choquer M."/>
            <person name="Collemare J."/>
            <person name="Cotton P."/>
            <person name="Danchin E.G."/>
            <person name="Da Silva C."/>
            <person name="Gautier A."/>
            <person name="Giraud C."/>
            <person name="Giraud T."/>
            <person name="Gonzalez C."/>
            <person name="Grossetete S."/>
            <person name="Guldener U."/>
            <person name="Henrissat B."/>
            <person name="Howlett B.J."/>
            <person name="Kodira C."/>
            <person name="Kretschmer M."/>
            <person name="Lappartient A."/>
            <person name="Leroch M."/>
            <person name="Levis C."/>
            <person name="Mauceli E."/>
            <person name="Neuveglise C."/>
            <person name="Oeser B."/>
            <person name="Pearson M."/>
            <person name="Poulain J."/>
            <person name="Poussereau N."/>
            <person name="Quesneville H."/>
            <person name="Rascle C."/>
            <person name="Schumacher J."/>
            <person name="Segurens B."/>
            <person name="Sexton A."/>
            <person name="Silva E."/>
            <person name="Sirven C."/>
            <person name="Soanes D.M."/>
            <person name="Talbot N.J."/>
            <person name="Templeton M."/>
            <person name="Yandava C."/>
            <person name="Yarden O."/>
            <person name="Zeng Q."/>
            <person name="Rollins J.A."/>
            <person name="Lebrun M.H."/>
            <person name="Dickman M."/>
        </authorList>
    </citation>
    <scope>NUCLEOTIDE SEQUENCE [LARGE SCALE GENOMIC DNA]</scope>
    <source>
        <strain evidence="2">T4</strain>
    </source>
</reference>